<keyword evidence="1" id="KW-1133">Transmembrane helix</keyword>
<dbReference type="OrthoDB" id="41466at2157"/>
<feature type="transmembrane region" description="Helical" evidence="1">
    <location>
        <begin position="49"/>
        <end position="69"/>
    </location>
</feature>
<keyword evidence="3" id="KW-1185">Reference proteome</keyword>
<reference evidence="2 3" key="1">
    <citation type="journal article" date="2020" name="Int. J. Syst. Evol. Microbiol.">
        <title>Sulfuracidifex tepidarius gen. nov., sp. nov. and transfer of Sulfolobus metallicus Huber and Stetter 1992 to the genus Sulfuracidifex as Sulfuracidifex metallicus comb. nov.</title>
        <authorList>
            <person name="Itoh T."/>
            <person name="Miura T."/>
            <person name="Sakai H.D."/>
            <person name="Kato S."/>
            <person name="Ohkuma M."/>
            <person name="Takashina T."/>
        </authorList>
    </citation>
    <scope>NUCLEOTIDE SEQUENCE [LARGE SCALE GENOMIC DNA]</scope>
    <source>
        <strain evidence="2 3">IC-006</strain>
    </source>
</reference>
<dbReference type="RefSeq" id="WP_054846310.1">
    <property type="nucleotide sequence ID" value="NZ_AP018929.1"/>
</dbReference>
<proteinExistence type="predicted"/>
<gene>
    <name evidence="2" type="ORF">IC006_0340</name>
</gene>
<keyword evidence="1" id="KW-0472">Membrane</keyword>
<keyword evidence="1" id="KW-0812">Transmembrane</keyword>
<accession>A0A510DS93</accession>
<evidence type="ECO:0000256" key="1">
    <source>
        <dbReference type="SAM" id="Phobius"/>
    </source>
</evidence>
<evidence type="ECO:0000313" key="3">
    <source>
        <dbReference type="Proteomes" id="UP000322983"/>
    </source>
</evidence>
<dbReference type="EMBL" id="AP018929">
    <property type="protein sequence ID" value="BBG23056.1"/>
    <property type="molecule type" value="Genomic_DNA"/>
</dbReference>
<dbReference type="STRING" id="1294262.GCA_001316085_02241"/>
<dbReference type="Proteomes" id="UP000322983">
    <property type="component" value="Chromosome"/>
</dbReference>
<dbReference type="AlphaFoldDB" id="A0A510DS93"/>
<sequence length="96" mass="10759">MLEIYAIFTLMVFSFVLAGIMTLVVLGVAENEVVDSTKLFKLPRLELRLLFIVTFYVIFLGVLEGFTLYTNGILVSLDSVPYLLLMLLPKGDGNDH</sequence>
<name>A0A510DS93_9CREN</name>
<feature type="transmembrane region" description="Helical" evidence="1">
    <location>
        <begin position="6"/>
        <end position="29"/>
    </location>
</feature>
<evidence type="ECO:0000313" key="2">
    <source>
        <dbReference type="EMBL" id="BBG23056.1"/>
    </source>
</evidence>
<dbReference type="GeneID" id="41714216"/>
<protein>
    <submittedName>
        <fullName evidence="2">Uncharacterized protein</fullName>
    </submittedName>
</protein>
<dbReference type="KEGG" id="step:IC006_0340"/>
<organism evidence="2 3">
    <name type="scientific">Sulfuracidifex tepidarius</name>
    <dbReference type="NCBI Taxonomy" id="1294262"/>
    <lineage>
        <taxon>Archaea</taxon>
        <taxon>Thermoproteota</taxon>
        <taxon>Thermoprotei</taxon>
        <taxon>Sulfolobales</taxon>
        <taxon>Sulfolobaceae</taxon>
        <taxon>Sulfuracidifex</taxon>
    </lineage>
</organism>